<sequence length="725" mass="82976">MKDLKEYVESDVNGEESIEAIVSALYKEPEKSEQRAETSAKSSGSILKKELSADGGVKESELHSKAIPNKKDEIRKSVKAAKILKKTIPKEFWVEQDDTSLHPMPKLTKMPKPRPLLFWKGNRSFSIESAPKVSSPKPRNEKIVKIRSSPLGASKSSGEQLNKRKSRSIAQKDHSSKESGRGGSSLLKNPIQDPPPPYDRPEKIKSPIIKKSFHFDTPPCSPCKPLHDLTNSDDLGSFFKKATRFSKHRPQFDWDRISPLPNKRREEFLARLSEAETPHKFRDDEEPLPERKSANHIDFCRSSLRMNEISEEEHAKRTDSLNSVSLHNIVSRIDENLACVLWPFEKRHATIQAHQPSITSEESRSPISPNKADKMTTKQIIESLTDAFSELDSQHQRYLREEKENIPRDNEANLKKTLVNKKEDPFKQTNEDESIADIEGLLVTSSSEIESVLYRLELAEAESFHRYCSNEKIDGESHPEPRAPTNAVEASLKALGCKVRQKTNDIELRVAKASTNYSHLCSLEAPPPIPNPDLEILPIQDLFSLGSSFADVLRCEIIEKLDWTMCKLRHALKLDQKEQAEKEVERLLQEKSQMLQIRERKDKEAAKSELMKQATRARQRVMGKSSLDEISDWTLEERELLLKYEMAPHRSSGYEAFESKELEYEANTAWMRPRIDPTFCAMRSPSVNAEMLQRTSEKSPLKQLEWLQKNRVDKAEWLAMTLQRN</sequence>
<evidence type="ECO:0000313" key="3">
    <source>
        <dbReference type="EMBL" id="CCA23591.1"/>
    </source>
</evidence>
<feature type="coiled-coil region" evidence="1">
    <location>
        <begin position="570"/>
        <end position="620"/>
    </location>
</feature>
<evidence type="ECO:0000256" key="2">
    <source>
        <dbReference type="SAM" id="MobiDB-lite"/>
    </source>
</evidence>
<feature type="region of interest" description="Disordered" evidence="2">
    <location>
        <begin position="128"/>
        <end position="209"/>
    </location>
</feature>
<protein>
    <submittedName>
        <fullName evidence="3">Uncharacterized protein AlNc14C199G8652</fullName>
    </submittedName>
</protein>
<gene>
    <name evidence="3" type="primary">AlNc14C199G8652</name>
    <name evidence="3" type="ORF">ALNC14_097350</name>
</gene>
<dbReference type="AlphaFoldDB" id="F0WQI2"/>
<dbReference type="EMBL" id="FR824244">
    <property type="protein sequence ID" value="CCA23591.1"/>
    <property type="molecule type" value="Genomic_DNA"/>
</dbReference>
<feature type="compositionally biased region" description="Basic and acidic residues" evidence="2">
    <location>
        <begin position="28"/>
        <end position="38"/>
    </location>
</feature>
<feature type="compositionally biased region" description="Basic and acidic residues" evidence="2">
    <location>
        <begin position="47"/>
        <end position="73"/>
    </location>
</feature>
<reference evidence="3" key="1">
    <citation type="journal article" date="2011" name="PLoS Biol.">
        <title>Gene gain and loss during evolution of obligate parasitism in the white rust pathogen of Arabidopsis thaliana.</title>
        <authorList>
            <person name="Kemen E."/>
            <person name="Gardiner A."/>
            <person name="Schultz-Larsen T."/>
            <person name="Kemen A.C."/>
            <person name="Balmuth A.L."/>
            <person name="Robert-Seilaniantz A."/>
            <person name="Bailey K."/>
            <person name="Holub E."/>
            <person name="Studholme D.J."/>
            <person name="Maclean D."/>
            <person name="Jones J.D."/>
        </authorList>
    </citation>
    <scope>NUCLEOTIDE SEQUENCE</scope>
</reference>
<dbReference type="HOGENOM" id="CLU_381933_0_0_1"/>
<keyword evidence="1" id="KW-0175">Coiled coil</keyword>
<evidence type="ECO:0000256" key="1">
    <source>
        <dbReference type="SAM" id="Coils"/>
    </source>
</evidence>
<organism evidence="3">
    <name type="scientific">Albugo laibachii Nc14</name>
    <dbReference type="NCBI Taxonomy" id="890382"/>
    <lineage>
        <taxon>Eukaryota</taxon>
        <taxon>Sar</taxon>
        <taxon>Stramenopiles</taxon>
        <taxon>Oomycota</taxon>
        <taxon>Peronosporomycetes</taxon>
        <taxon>Albuginales</taxon>
        <taxon>Albuginaceae</taxon>
        <taxon>Albugo</taxon>
    </lineage>
</organism>
<feature type="region of interest" description="Disordered" evidence="2">
    <location>
        <begin position="28"/>
        <end position="73"/>
    </location>
</feature>
<reference evidence="3" key="2">
    <citation type="submission" date="2011-02" db="EMBL/GenBank/DDBJ databases">
        <authorList>
            <person name="MacLean D."/>
        </authorList>
    </citation>
    <scope>NUCLEOTIDE SEQUENCE</scope>
</reference>
<name>F0WQI2_9STRA</name>
<feature type="compositionally biased region" description="Basic and acidic residues" evidence="2">
    <location>
        <begin position="170"/>
        <end position="180"/>
    </location>
</feature>
<accession>F0WQI2</accession>
<proteinExistence type="predicted"/>